<name>G2YJ59_BOTF4</name>
<dbReference type="Proteomes" id="UP000008177">
    <property type="component" value="Unplaced contigs"/>
</dbReference>
<protein>
    <submittedName>
        <fullName evidence="1">Uncharacterized protein</fullName>
    </submittedName>
</protein>
<accession>G2YJ59</accession>
<reference evidence="2" key="1">
    <citation type="journal article" date="2011" name="PLoS Genet.">
        <title>Genomic analysis of the necrotrophic fungal pathogens Sclerotinia sclerotiorum and Botrytis cinerea.</title>
        <authorList>
            <person name="Amselem J."/>
            <person name="Cuomo C.A."/>
            <person name="van Kan J.A."/>
            <person name="Viaud M."/>
            <person name="Benito E.P."/>
            <person name="Couloux A."/>
            <person name="Coutinho P.M."/>
            <person name="de Vries R.P."/>
            <person name="Dyer P.S."/>
            <person name="Fillinger S."/>
            <person name="Fournier E."/>
            <person name="Gout L."/>
            <person name="Hahn M."/>
            <person name="Kohn L."/>
            <person name="Lapalu N."/>
            <person name="Plummer K.M."/>
            <person name="Pradier J.M."/>
            <person name="Quevillon E."/>
            <person name="Sharon A."/>
            <person name="Simon A."/>
            <person name="ten Have A."/>
            <person name="Tudzynski B."/>
            <person name="Tudzynski P."/>
            <person name="Wincker P."/>
            <person name="Andrew M."/>
            <person name="Anthouard V."/>
            <person name="Beever R.E."/>
            <person name="Beffa R."/>
            <person name="Benoit I."/>
            <person name="Bouzid O."/>
            <person name="Brault B."/>
            <person name="Chen Z."/>
            <person name="Choquer M."/>
            <person name="Collemare J."/>
            <person name="Cotton P."/>
            <person name="Danchin E.G."/>
            <person name="Da Silva C."/>
            <person name="Gautier A."/>
            <person name="Giraud C."/>
            <person name="Giraud T."/>
            <person name="Gonzalez C."/>
            <person name="Grossetete S."/>
            <person name="Guldener U."/>
            <person name="Henrissat B."/>
            <person name="Howlett B.J."/>
            <person name="Kodira C."/>
            <person name="Kretschmer M."/>
            <person name="Lappartient A."/>
            <person name="Leroch M."/>
            <person name="Levis C."/>
            <person name="Mauceli E."/>
            <person name="Neuveglise C."/>
            <person name="Oeser B."/>
            <person name="Pearson M."/>
            <person name="Poulain J."/>
            <person name="Poussereau N."/>
            <person name="Quesneville H."/>
            <person name="Rascle C."/>
            <person name="Schumacher J."/>
            <person name="Segurens B."/>
            <person name="Sexton A."/>
            <person name="Silva E."/>
            <person name="Sirven C."/>
            <person name="Soanes D.M."/>
            <person name="Talbot N.J."/>
            <person name="Templeton M."/>
            <person name="Yandava C."/>
            <person name="Yarden O."/>
            <person name="Zeng Q."/>
            <person name="Rollins J.A."/>
            <person name="Lebrun M.H."/>
            <person name="Dickman M."/>
        </authorList>
    </citation>
    <scope>NUCLEOTIDE SEQUENCE [LARGE SCALE GENOMIC DNA]</scope>
    <source>
        <strain evidence="2">T4</strain>
    </source>
</reference>
<dbReference type="AlphaFoldDB" id="G2YJ59"/>
<gene>
    <name evidence="1" type="ORF">BofuT4_uP020520.1</name>
</gene>
<dbReference type="EMBL" id="FQ790337">
    <property type="protein sequence ID" value="CCD51746.1"/>
    <property type="molecule type" value="Genomic_DNA"/>
</dbReference>
<proteinExistence type="predicted"/>
<dbReference type="HOGENOM" id="CLU_3260453_0_0_1"/>
<sequence>MHQTGGLRNEEANAAAWEAGKGAAVGGAKIHPDGLYGHGGFA</sequence>
<evidence type="ECO:0000313" key="2">
    <source>
        <dbReference type="Proteomes" id="UP000008177"/>
    </source>
</evidence>
<dbReference type="InParanoid" id="G2YJ59"/>
<evidence type="ECO:0000313" key="1">
    <source>
        <dbReference type="EMBL" id="CCD51746.1"/>
    </source>
</evidence>
<organism evidence="1 2">
    <name type="scientific">Botryotinia fuckeliana (strain T4)</name>
    <name type="common">Noble rot fungus</name>
    <name type="synonym">Botrytis cinerea</name>
    <dbReference type="NCBI Taxonomy" id="999810"/>
    <lineage>
        <taxon>Eukaryota</taxon>
        <taxon>Fungi</taxon>
        <taxon>Dikarya</taxon>
        <taxon>Ascomycota</taxon>
        <taxon>Pezizomycotina</taxon>
        <taxon>Leotiomycetes</taxon>
        <taxon>Helotiales</taxon>
        <taxon>Sclerotiniaceae</taxon>
        <taxon>Botrytis</taxon>
    </lineage>
</organism>